<organism evidence="1 2">
    <name type="scientific">Ornithinibacillus halotolerans</name>
    <dbReference type="NCBI Taxonomy" id="1274357"/>
    <lineage>
        <taxon>Bacteria</taxon>
        <taxon>Bacillati</taxon>
        <taxon>Bacillota</taxon>
        <taxon>Bacilli</taxon>
        <taxon>Bacillales</taxon>
        <taxon>Bacillaceae</taxon>
        <taxon>Ornithinibacillus</taxon>
    </lineage>
</organism>
<name>A0A916S3S4_9BACI</name>
<dbReference type="Pfam" id="PF26326">
    <property type="entry name" value="YtzJ"/>
    <property type="match status" value="1"/>
</dbReference>
<protein>
    <submittedName>
        <fullName evidence="1">Uncharacterized protein</fullName>
    </submittedName>
</protein>
<accession>A0A916S3S4</accession>
<evidence type="ECO:0000313" key="2">
    <source>
        <dbReference type="Proteomes" id="UP000613512"/>
    </source>
</evidence>
<dbReference type="RefSeq" id="WP_188385155.1">
    <property type="nucleotide sequence ID" value="NZ_BMEY01000014.1"/>
</dbReference>
<reference evidence="1" key="2">
    <citation type="submission" date="2020-09" db="EMBL/GenBank/DDBJ databases">
        <authorList>
            <person name="Sun Q."/>
            <person name="Zhou Y."/>
        </authorList>
    </citation>
    <scope>NUCLEOTIDE SEQUENCE</scope>
    <source>
        <strain evidence="1">CGMCC 1.12408</strain>
    </source>
</reference>
<reference evidence="1" key="1">
    <citation type="journal article" date="2014" name="Int. J. Syst. Evol. Microbiol.">
        <title>Complete genome sequence of Corynebacterium casei LMG S-19264T (=DSM 44701T), isolated from a smear-ripened cheese.</title>
        <authorList>
            <consortium name="US DOE Joint Genome Institute (JGI-PGF)"/>
            <person name="Walter F."/>
            <person name="Albersmeier A."/>
            <person name="Kalinowski J."/>
            <person name="Ruckert C."/>
        </authorList>
    </citation>
    <scope>NUCLEOTIDE SEQUENCE</scope>
    <source>
        <strain evidence="1">CGMCC 1.12408</strain>
    </source>
</reference>
<dbReference type="Proteomes" id="UP000613512">
    <property type="component" value="Unassembled WGS sequence"/>
</dbReference>
<keyword evidence="2" id="KW-1185">Reference proteome</keyword>
<dbReference type="InterPro" id="IPR058867">
    <property type="entry name" value="YtzJ"/>
</dbReference>
<evidence type="ECO:0000313" key="1">
    <source>
        <dbReference type="EMBL" id="GGA82017.1"/>
    </source>
</evidence>
<proteinExistence type="predicted"/>
<dbReference type="AlphaFoldDB" id="A0A916S3S4"/>
<dbReference type="EMBL" id="BMEY01000014">
    <property type="protein sequence ID" value="GGA82017.1"/>
    <property type="molecule type" value="Genomic_DNA"/>
</dbReference>
<sequence length="65" mass="7715">MLILNERRIRDRKIEQLKNGRTAYAESKEVIRLIKRDIEKFGLHVYYDETPTGCWFIPVTTSKSS</sequence>
<gene>
    <name evidence="1" type="primary">ytzJ</name>
    <name evidence="1" type="ORF">GCM10008025_26550</name>
</gene>
<comment type="caution">
    <text evidence="1">The sequence shown here is derived from an EMBL/GenBank/DDBJ whole genome shotgun (WGS) entry which is preliminary data.</text>
</comment>